<accession>A0A2R9ST97</accession>
<dbReference type="KEGG" id="pvo:PVOR_17024"/>
<reference evidence="1 2" key="1">
    <citation type="journal article" date="2010" name="BMC Genomics">
        <title>Genome sequence of the pattern forming Paenibacillus vortex bacterium reveals potential for thriving in complex environments.</title>
        <authorList>
            <person name="Sirota-Madi A."/>
            <person name="Olender T."/>
            <person name="Helman Y."/>
            <person name="Ingham C."/>
            <person name="Brainis I."/>
            <person name="Roth D."/>
            <person name="Hagi E."/>
            <person name="Brodsky L."/>
            <person name="Leshkowitz D."/>
            <person name="Galatenko V."/>
            <person name="Nikolaev V."/>
            <person name="Mugasimangalam R.C."/>
            <person name="Bransburg-Zabary S."/>
            <person name="Gutnick D.L."/>
            <person name="Lancet D."/>
            <person name="Ben-Jacob E."/>
        </authorList>
    </citation>
    <scope>NUCLEOTIDE SEQUENCE [LARGE SCALE GENOMIC DNA]</scope>
    <source>
        <strain evidence="1 2">V453</strain>
    </source>
</reference>
<name>A0A2R9ST97_9BACL</name>
<dbReference type="AlphaFoldDB" id="A0A2R9ST97"/>
<gene>
    <name evidence="1" type="ORF">PVOR_17024</name>
</gene>
<organism evidence="1 2">
    <name type="scientific">Paenibacillus vortex V453</name>
    <dbReference type="NCBI Taxonomy" id="715225"/>
    <lineage>
        <taxon>Bacteria</taxon>
        <taxon>Bacillati</taxon>
        <taxon>Bacillota</taxon>
        <taxon>Bacilli</taxon>
        <taxon>Bacillales</taxon>
        <taxon>Paenibacillaceae</taxon>
        <taxon>Paenibacillus</taxon>
    </lineage>
</organism>
<evidence type="ECO:0000313" key="2">
    <source>
        <dbReference type="Proteomes" id="UP000003094"/>
    </source>
</evidence>
<protein>
    <submittedName>
        <fullName evidence="1">Uncharacterized protein</fullName>
    </submittedName>
</protein>
<comment type="caution">
    <text evidence="1">The sequence shown here is derived from an EMBL/GenBank/DDBJ whole genome shotgun (WGS) entry which is preliminary data.</text>
</comment>
<proteinExistence type="predicted"/>
<dbReference type="RefSeq" id="WP_006210208.1">
    <property type="nucleotide sequence ID" value="NZ_ADHJ01000025.1"/>
</dbReference>
<evidence type="ECO:0000313" key="1">
    <source>
        <dbReference type="EMBL" id="EFU40605.1"/>
    </source>
</evidence>
<keyword evidence="2" id="KW-1185">Reference proteome</keyword>
<sequence length="41" mass="4667">MAYAIEQPDYVDVSDYNKEENQQSSDLKVAGFFVYPSTGIF</sequence>
<dbReference type="EMBL" id="ADHJ01000025">
    <property type="protein sequence ID" value="EFU40605.1"/>
    <property type="molecule type" value="Genomic_DNA"/>
</dbReference>
<dbReference type="Proteomes" id="UP000003094">
    <property type="component" value="Unassembled WGS sequence"/>
</dbReference>